<keyword evidence="2 11" id="KW-0812">Transmembrane</keyword>
<evidence type="ECO:0000256" key="12">
    <source>
        <dbReference type="SAM" id="SignalP"/>
    </source>
</evidence>
<comment type="function">
    <text evidence="8">Required to protect lysosomal transporter MFSD1 from lysosomal proteolysis and for MFSD1 lysosomal localization.</text>
</comment>
<evidence type="ECO:0000256" key="3">
    <source>
        <dbReference type="ARBA" id="ARBA00022729"/>
    </source>
</evidence>
<dbReference type="InterPro" id="IPR029382">
    <property type="entry name" value="NCU-G1"/>
</dbReference>
<sequence>MLFKMFFCKLSCIFLILLFINVCHCSQRVLRSWINPNCGEICDKKNLTTVWLRADGLNDTLHYVWDFSGSPSVLMAVTSRSAELEIKWEEYVLGKSKSLRFTETPHYTFGIVLRKIYEFNDINDTGLIDTVDASNINILHPRSFRWDRTFFSKTNELVELHMEGHDYNNAEDKISRRGKIKLLFNGFCSLNHSHITPHMLHSENSTQIDLIIDHLQTNTSFLQSRFAIEVLLVSEGNSNSTMIIDGKKTLDDEHTPGIFEVDEIRTPNNNYDNGIQKMGAYIQWKPVSYTTAERDVTSSTDLIHYPLIVSYNHTKAMKNSLLFAFYDENVTQLLVQKINVSMGLKGDRFYKKTNYTTWTFIVGYGTPPDEQFSYLVIMIISIGIGLPLLIMISTGLYLCARRFRNQDSNVLLNR</sequence>
<protein>
    <submittedName>
        <fullName evidence="14">Glycosylated lysosomal membrane protein isoform X1</fullName>
    </submittedName>
</protein>
<dbReference type="Pfam" id="PF15065">
    <property type="entry name" value="NCU-G1"/>
    <property type="match status" value="1"/>
</dbReference>
<dbReference type="PANTHER" id="PTHR31981:SF1">
    <property type="entry name" value="GLYCOSYLATED LYSOSOMAL MEMBRANE PROTEIN"/>
    <property type="match status" value="1"/>
</dbReference>
<proteinExistence type="inferred from homology"/>
<keyword evidence="7" id="KW-0458">Lysosome</keyword>
<evidence type="ECO:0000256" key="1">
    <source>
        <dbReference type="ARBA" id="ARBA00010599"/>
    </source>
</evidence>
<keyword evidence="13" id="KW-1185">Reference proteome</keyword>
<dbReference type="KEGG" id="ccin:107263404"/>
<dbReference type="Proteomes" id="UP000694920">
    <property type="component" value="Unplaced"/>
</dbReference>
<keyword evidence="6" id="KW-0325">Glycoprotein</keyword>
<feature type="transmembrane region" description="Helical" evidence="11">
    <location>
        <begin position="372"/>
        <end position="399"/>
    </location>
</feature>
<keyword evidence="4 11" id="KW-1133">Transmembrane helix</keyword>
<evidence type="ECO:0000313" key="14">
    <source>
        <dbReference type="RefSeq" id="XP_015586066.1"/>
    </source>
</evidence>
<keyword evidence="5 11" id="KW-0472">Membrane</keyword>
<evidence type="ECO:0000256" key="11">
    <source>
        <dbReference type="SAM" id="Phobius"/>
    </source>
</evidence>
<evidence type="ECO:0000256" key="4">
    <source>
        <dbReference type="ARBA" id="ARBA00022989"/>
    </source>
</evidence>
<evidence type="ECO:0000256" key="7">
    <source>
        <dbReference type="ARBA" id="ARBA00023228"/>
    </source>
</evidence>
<evidence type="ECO:0000256" key="2">
    <source>
        <dbReference type="ARBA" id="ARBA00022692"/>
    </source>
</evidence>
<dbReference type="RefSeq" id="XP_015586066.1">
    <property type="nucleotide sequence ID" value="XM_015730580.2"/>
</dbReference>
<comment type="similarity">
    <text evidence="1">Belongs to the GLMP family.</text>
</comment>
<keyword evidence="3 12" id="KW-0732">Signal</keyword>
<feature type="chain" id="PRO_5042495818" evidence="12">
    <location>
        <begin position="26"/>
        <end position="414"/>
    </location>
</feature>
<dbReference type="GO" id="GO:0005765">
    <property type="term" value="C:lysosomal membrane"/>
    <property type="evidence" value="ECO:0007669"/>
    <property type="project" value="UniProtKB-SubCell"/>
</dbReference>
<comment type="subcellular location">
    <subcellularLocation>
        <location evidence="9">Lysosome membrane</location>
        <topology evidence="9">Single-pass type I membrane protein</topology>
        <orientation evidence="9">Lumenal side</orientation>
    </subcellularLocation>
</comment>
<comment type="subunit">
    <text evidence="10">Interacts (via lumenal domain) with lysosomal protein MFSD1; the interaction starts while both proteins are still in the endoplasmic reticulum and is required for stabilization of MFSD1 in lysosomes but has no direct effect on its targeting to lysosomes or transporter activity.</text>
</comment>
<organism evidence="13 14">
    <name type="scientific">Cephus cinctus</name>
    <name type="common">Wheat stem sawfly</name>
    <dbReference type="NCBI Taxonomy" id="211228"/>
    <lineage>
        <taxon>Eukaryota</taxon>
        <taxon>Metazoa</taxon>
        <taxon>Ecdysozoa</taxon>
        <taxon>Arthropoda</taxon>
        <taxon>Hexapoda</taxon>
        <taxon>Insecta</taxon>
        <taxon>Pterygota</taxon>
        <taxon>Neoptera</taxon>
        <taxon>Endopterygota</taxon>
        <taxon>Hymenoptera</taxon>
        <taxon>Cephoidea</taxon>
        <taxon>Cephidae</taxon>
        <taxon>Cephus</taxon>
    </lineage>
</organism>
<evidence type="ECO:0000313" key="13">
    <source>
        <dbReference type="Proteomes" id="UP000694920"/>
    </source>
</evidence>
<reference evidence="14" key="1">
    <citation type="submission" date="2025-08" db="UniProtKB">
        <authorList>
            <consortium name="RefSeq"/>
        </authorList>
    </citation>
    <scope>IDENTIFICATION</scope>
</reference>
<dbReference type="AlphaFoldDB" id="A0AAJ7BHC2"/>
<evidence type="ECO:0000256" key="6">
    <source>
        <dbReference type="ARBA" id="ARBA00023180"/>
    </source>
</evidence>
<dbReference type="GeneID" id="107263404"/>
<evidence type="ECO:0000256" key="10">
    <source>
        <dbReference type="ARBA" id="ARBA00044960"/>
    </source>
</evidence>
<evidence type="ECO:0000256" key="8">
    <source>
        <dbReference type="ARBA" id="ARBA00024176"/>
    </source>
</evidence>
<evidence type="ECO:0000256" key="9">
    <source>
        <dbReference type="ARBA" id="ARBA00024189"/>
    </source>
</evidence>
<evidence type="ECO:0000256" key="5">
    <source>
        <dbReference type="ARBA" id="ARBA00023136"/>
    </source>
</evidence>
<gene>
    <name evidence="14" type="primary">LOC107263404</name>
</gene>
<dbReference type="PANTHER" id="PTHR31981">
    <property type="entry name" value="GLYCOSYLATED LYSOSOMAL MEMBRANE PROTEIN"/>
    <property type="match status" value="1"/>
</dbReference>
<feature type="signal peptide" evidence="12">
    <location>
        <begin position="1"/>
        <end position="25"/>
    </location>
</feature>
<accession>A0AAJ7BHC2</accession>
<name>A0AAJ7BHC2_CEPCN</name>